<dbReference type="InterPro" id="IPR036107">
    <property type="entry name" value="CsrA_sf"/>
</dbReference>
<keyword evidence="7" id="KW-1185">Reference proteome</keyword>
<gene>
    <name evidence="4" type="primary">csrA</name>
    <name evidence="6" type="ORF">KSZ_58160</name>
</gene>
<proteinExistence type="inferred from homology"/>
<accession>A0ABQ3VPR8</accession>
<comment type="subunit">
    <text evidence="4">Homodimer; the beta-strands of each monomer intercalate to form a hydrophobic core, while the alpha-helices form wings that extend away from the core.</text>
</comment>
<dbReference type="PANTHER" id="PTHR34984:SF1">
    <property type="entry name" value="CARBON STORAGE REGULATOR"/>
    <property type="match status" value="1"/>
</dbReference>
<keyword evidence="2 4" id="KW-0810">Translation regulation</keyword>
<organism evidence="6 7">
    <name type="scientific">Dictyobacter formicarum</name>
    <dbReference type="NCBI Taxonomy" id="2778368"/>
    <lineage>
        <taxon>Bacteria</taxon>
        <taxon>Bacillati</taxon>
        <taxon>Chloroflexota</taxon>
        <taxon>Ktedonobacteria</taxon>
        <taxon>Ktedonobacterales</taxon>
        <taxon>Dictyobacteraceae</taxon>
        <taxon>Dictyobacter</taxon>
    </lineage>
</organism>
<evidence type="ECO:0000313" key="7">
    <source>
        <dbReference type="Proteomes" id="UP000635565"/>
    </source>
</evidence>
<protein>
    <recommendedName>
        <fullName evidence="4">Translational regulator CsrA</fullName>
    </recommendedName>
</protein>
<comment type="similarity">
    <text evidence="4">Belongs to the CsrA/RsmA family.</text>
</comment>
<reference evidence="6 7" key="1">
    <citation type="journal article" date="2021" name="Int. J. Syst. Evol. Microbiol.">
        <title>Reticulibacter mediterranei gen. nov., sp. nov., within the new family Reticulibacteraceae fam. nov., and Ktedonospora formicarum gen. nov., sp. nov., Ktedonobacter robiniae sp. nov., Dictyobacter formicarum sp. nov. and Dictyobacter arantiisoli sp. nov., belonging to the class Ktedonobacteria.</title>
        <authorList>
            <person name="Yabe S."/>
            <person name="Zheng Y."/>
            <person name="Wang C.M."/>
            <person name="Sakai Y."/>
            <person name="Abe K."/>
            <person name="Yokota A."/>
            <person name="Donadio S."/>
            <person name="Cavaletti L."/>
            <person name="Monciardini P."/>
        </authorList>
    </citation>
    <scope>NUCLEOTIDE SEQUENCE [LARGE SCALE GENOMIC DNA]</scope>
    <source>
        <strain evidence="6 7">SOSP1-9</strain>
    </source>
</reference>
<name>A0ABQ3VPR8_9CHLR</name>
<dbReference type="SUPFAM" id="SSF117130">
    <property type="entry name" value="CsrA-like"/>
    <property type="match status" value="1"/>
</dbReference>
<dbReference type="InterPro" id="IPR003751">
    <property type="entry name" value="CsrA"/>
</dbReference>
<comment type="function">
    <text evidence="4">A translational regulator that binds mRNA to regulate translation initiation and/or mRNA stability. Usually binds in the 5'-UTR at or near the Shine-Dalgarno sequence preventing ribosome-binding, thus repressing translation. Its main target seems to be the major flagellin gene, while its function is anatagonized by FliW.</text>
</comment>
<comment type="subcellular location">
    <subcellularLocation>
        <location evidence="4">Cytoplasm</location>
    </subcellularLocation>
</comment>
<feature type="region of interest" description="Disordered" evidence="5">
    <location>
        <begin position="50"/>
        <end position="83"/>
    </location>
</feature>
<dbReference type="Proteomes" id="UP000635565">
    <property type="component" value="Unassembled WGS sequence"/>
</dbReference>
<keyword evidence="4" id="KW-0678">Repressor</keyword>
<dbReference type="Gene3D" id="2.60.40.4380">
    <property type="entry name" value="Translational regulator CsrA"/>
    <property type="match status" value="1"/>
</dbReference>
<dbReference type="PANTHER" id="PTHR34984">
    <property type="entry name" value="CARBON STORAGE REGULATOR"/>
    <property type="match status" value="1"/>
</dbReference>
<dbReference type="RefSeq" id="WP_236023108.1">
    <property type="nucleotide sequence ID" value="NZ_BNJJ01000019.1"/>
</dbReference>
<evidence type="ECO:0000256" key="2">
    <source>
        <dbReference type="ARBA" id="ARBA00022845"/>
    </source>
</evidence>
<dbReference type="HAMAP" id="MF_00167">
    <property type="entry name" value="CsrA"/>
    <property type="match status" value="1"/>
</dbReference>
<evidence type="ECO:0000256" key="5">
    <source>
        <dbReference type="SAM" id="MobiDB-lite"/>
    </source>
</evidence>
<feature type="compositionally biased region" description="Pro residues" evidence="5">
    <location>
        <begin position="73"/>
        <end position="83"/>
    </location>
</feature>
<evidence type="ECO:0000256" key="4">
    <source>
        <dbReference type="HAMAP-Rule" id="MF_00167"/>
    </source>
</evidence>
<evidence type="ECO:0000313" key="6">
    <source>
        <dbReference type="EMBL" id="GHO87810.1"/>
    </source>
</evidence>
<keyword evidence="3 4" id="KW-0694">RNA-binding</keyword>
<dbReference type="EMBL" id="BNJJ01000019">
    <property type="protein sequence ID" value="GHO87810.1"/>
    <property type="molecule type" value="Genomic_DNA"/>
</dbReference>
<keyword evidence="1 4" id="KW-0963">Cytoplasm</keyword>
<comment type="caution">
    <text evidence="6">The sequence shown here is derived from an EMBL/GenBank/DDBJ whole genome shotgun (WGS) entry which is preliminary data.</text>
</comment>
<evidence type="ECO:0000256" key="1">
    <source>
        <dbReference type="ARBA" id="ARBA00022490"/>
    </source>
</evidence>
<dbReference type="Pfam" id="PF02599">
    <property type="entry name" value="CsrA"/>
    <property type="match status" value="1"/>
</dbReference>
<evidence type="ECO:0000256" key="3">
    <source>
        <dbReference type="ARBA" id="ARBA00022884"/>
    </source>
</evidence>
<sequence length="83" mass="8782">MLVLRRKVGESIVLAGVINISVLAVEGERVKIGISAPPDVTIVREELLRTNVTEPGTNPAPNPATNPTTNPNTPTPPAQPQPR</sequence>
<keyword evidence="4" id="KW-1005">Bacterial flagellum biogenesis</keyword>